<gene>
    <name evidence="2" type="ORF">HA299_02530</name>
</gene>
<name>A0A832RUF1_9EURY</name>
<dbReference type="RefSeq" id="WP_276624230.1">
    <property type="nucleotide sequence ID" value="NZ_DUIH01000010.1"/>
</dbReference>
<dbReference type="Proteomes" id="UP000600363">
    <property type="component" value="Unassembled WGS sequence"/>
</dbReference>
<reference evidence="2" key="1">
    <citation type="journal article" date="2020" name="bioRxiv">
        <title>A rank-normalized archaeal taxonomy based on genome phylogeny resolves widespread incomplete and uneven classifications.</title>
        <authorList>
            <person name="Rinke C."/>
            <person name="Chuvochina M."/>
            <person name="Mussig A.J."/>
            <person name="Chaumeil P.-A."/>
            <person name="Waite D.W."/>
            <person name="Whitman W.B."/>
            <person name="Parks D.H."/>
            <person name="Hugenholtz P."/>
        </authorList>
    </citation>
    <scope>NUCLEOTIDE SEQUENCE</scope>
    <source>
        <strain evidence="2">UBA12518</strain>
    </source>
</reference>
<evidence type="ECO:0000313" key="3">
    <source>
        <dbReference type="Proteomes" id="UP000600363"/>
    </source>
</evidence>
<dbReference type="AlphaFoldDB" id="A0A832RUF1"/>
<accession>A0A832RUF1</accession>
<dbReference type="PANTHER" id="PTHR35902">
    <property type="entry name" value="S-LAYER DOMAIN-LIKE PROTEIN-RELATED"/>
    <property type="match status" value="1"/>
</dbReference>
<sequence>MVVELMPEYPFSIYGADAIRELGTIECTQGDEDEGSSAYLVKYRVLVDRYAVDGENEIKLKYSYATSDGLQSTHVITTDVKVLDPKTDFEVVLQDISGNDATLAVANTGDNDAYAVVVSIPEQEGFRVSGIPSNVIGTLDAGDYTLASFTVSPSTSTFGRGLLVEVAYTDMLGIRRTIQKEVEWPAVANPVSNTLSSAQPAPKAGALASGSNGLTYIMVGLAGIVGITLFLELQKRRRKR</sequence>
<evidence type="ECO:0000313" key="2">
    <source>
        <dbReference type="EMBL" id="HIH69487.1"/>
    </source>
</evidence>
<feature type="transmembrane region" description="Helical" evidence="1">
    <location>
        <begin position="213"/>
        <end position="231"/>
    </location>
</feature>
<proteinExistence type="predicted"/>
<protein>
    <submittedName>
        <fullName evidence="2">Uncharacterized protein</fullName>
    </submittedName>
</protein>
<evidence type="ECO:0000256" key="1">
    <source>
        <dbReference type="SAM" id="Phobius"/>
    </source>
</evidence>
<organism evidence="2 3">
    <name type="scientific">Methermicoccus shengliensis</name>
    <dbReference type="NCBI Taxonomy" id="660064"/>
    <lineage>
        <taxon>Archaea</taxon>
        <taxon>Methanobacteriati</taxon>
        <taxon>Methanobacteriota</taxon>
        <taxon>Stenosarchaea group</taxon>
        <taxon>Methanomicrobia</taxon>
        <taxon>Methanosarcinales</taxon>
        <taxon>Methermicoccaceae</taxon>
        <taxon>Methermicoccus</taxon>
    </lineage>
</organism>
<dbReference type="EMBL" id="DUIH01000010">
    <property type="protein sequence ID" value="HIH69487.1"/>
    <property type="molecule type" value="Genomic_DNA"/>
</dbReference>
<keyword evidence="1" id="KW-0812">Transmembrane</keyword>
<comment type="caution">
    <text evidence="2">The sequence shown here is derived from an EMBL/GenBank/DDBJ whole genome shotgun (WGS) entry which is preliminary data.</text>
</comment>
<keyword evidence="1" id="KW-1133">Transmembrane helix</keyword>
<keyword evidence="1" id="KW-0472">Membrane</keyword>
<dbReference type="PANTHER" id="PTHR35902:SF3">
    <property type="entry name" value="NPCBM-ASSOCIATED, NEW3 DOMAIN OF ALPHA-GALACTOSIDASE"/>
    <property type="match status" value="1"/>
</dbReference>